<organism evidence="2 3">
    <name type="scientific">Paenibacillus rhizovicinus</name>
    <dbReference type="NCBI Taxonomy" id="2704463"/>
    <lineage>
        <taxon>Bacteria</taxon>
        <taxon>Bacillati</taxon>
        <taxon>Bacillota</taxon>
        <taxon>Bacilli</taxon>
        <taxon>Bacillales</taxon>
        <taxon>Paenibacillaceae</taxon>
        <taxon>Paenibacillus</taxon>
    </lineage>
</organism>
<sequence>MYAIVLIYGTLAVHAFASSAILFENKIPPISTDTKFTEISIAMSGKNAQKLIVKGHDVGIRALFEKFSDQVVWDNKAKFVAIKNNGKELVIPFSENFKPNSNQITLPDGWAYFKDGRTYLRFPYFAYLFDRYAEFKSGSEEDLWKQKLSFLNIDYIDTNDSTPKDQTIHSSLLIKS</sequence>
<name>A0A6C0NVF4_9BACL</name>
<gene>
    <name evidence="2" type="ORF">GZH47_03025</name>
</gene>
<accession>A0A6C0NVF4</accession>
<protein>
    <recommendedName>
        <fullName evidence="1">Copper amine oxidase-like N-terminal domain-containing protein</fullName>
    </recommendedName>
</protein>
<keyword evidence="3" id="KW-1185">Reference proteome</keyword>
<reference evidence="2 3" key="1">
    <citation type="submission" date="2020-02" db="EMBL/GenBank/DDBJ databases">
        <title>Paenibacillus sp. nov., isolated from rhizosphere soil of tomato.</title>
        <authorList>
            <person name="Weon H.-Y."/>
            <person name="Lee S.A."/>
        </authorList>
    </citation>
    <scope>NUCLEOTIDE SEQUENCE [LARGE SCALE GENOMIC DNA]</scope>
    <source>
        <strain evidence="2 3">14171R-81</strain>
    </source>
</reference>
<feature type="domain" description="Copper amine oxidase-like N-terminal" evidence="1">
    <location>
        <begin position="58"/>
        <end position="130"/>
    </location>
</feature>
<dbReference type="KEGG" id="prz:GZH47_03025"/>
<evidence type="ECO:0000259" key="1">
    <source>
        <dbReference type="Pfam" id="PF07833"/>
    </source>
</evidence>
<dbReference type="InterPro" id="IPR036582">
    <property type="entry name" value="Mao_N_sf"/>
</dbReference>
<dbReference type="EMBL" id="CP048286">
    <property type="protein sequence ID" value="QHW29906.1"/>
    <property type="molecule type" value="Genomic_DNA"/>
</dbReference>
<dbReference type="Pfam" id="PF07833">
    <property type="entry name" value="Cu_amine_oxidN1"/>
    <property type="match status" value="1"/>
</dbReference>
<dbReference type="Gene3D" id="3.30.457.10">
    <property type="entry name" value="Copper amine oxidase-like, N-terminal domain"/>
    <property type="match status" value="1"/>
</dbReference>
<dbReference type="AlphaFoldDB" id="A0A6C0NVF4"/>
<evidence type="ECO:0000313" key="2">
    <source>
        <dbReference type="EMBL" id="QHW29906.1"/>
    </source>
</evidence>
<evidence type="ECO:0000313" key="3">
    <source>
        <dbReference type="Proteomes" id="UP000479114"/>
    </source>
</evidence>
<dbReference type="RefSeq" id="WP_162638475.1">
    <property type="nucleotide sequence ID" value="NZ_CP048286.1"/>
</dbReference>
<dbReference type="InterPro" id="IPR012854">
    <property type="entry name" value="Cu_amine_oxidase-like_N"/>
</dbReference>
<dbReference type="SUPFAM" id="SSF55383">
    <property type="entry name" value="Copper amine oxidase, domain N"/>
    <property type="match status" value="1"/>
</dbReference>
<dbReference type="Proteomes" id="UP000479114">
    <property type="component" value="Chromosome"/>
</dbReference>
<proteinExistence type="predicted"/>